<feature type="transmembrane region" description="Helical" evidence="6">
    <location>
        <begin position="44"/>
        <end position="65"/>
    </location>
</feature>
<dbReference type="GO" id="GO:0016020">
    <property type="term" value="C:membrane"/>
    <property type="evidence" value="ECO:0007669"/>
    <property type="project" value="UniProtKB-SubCell"/>
</dbReference>
<protein>
    <submittedName>
        <fullName evidence="8">Protein glpG, putative</fullName>
    </submittedName>
</protein>
<accession>B9TJY4</accession>
<sequence length="135" mass="13903">MLWLWDLGARVERVQGTWRLLGLVVLIGAGSNIAQAWSMENISAQVGIFGGMSGVIYGLLGYSWAWGSLRRDPALHVPTPVVVVMVAWLLLCMVGFSGLLGAGGVANAAHLGGLVLGLVLGVGAALLARSGSPAP</sequence>
<dbReference type="EMBL" id="EQ984503">
    <property type="protein sequence ID" value="EEF23829.1"/>
    <property type="molecule type" value="Genomic_DNA"/>
</dbReference>
<evidence type="ECO:0000256" key="1">
    <source>
        <dbReference type="ARBA" id="ARBA00004141"/>
    </source>
</evidence>
<feature type="transmembrane region" description="Helical" evidence="6">
    <location>
        <begin position="108"/>
        <end position="128"/>
    </location>
</feature>
<dbReference type="Proteomes" id="UP000008311">
    <property type="component" value="Unassembled WGS sequence"/>
</dbReference>
<evidence type="ECO:0000313" key="9">
    <source>
        <dbReference type="Proteomes" id="UP000008311"/>
    </source>
</evidence>
<evidence type="ECO:0000256" key="3">
    <source>
        <dbReference type="ARBA" id="ARBA00022692"/>
    </source>
</evidence>
<dbReference type="Gene3D" id="1.20.1540.10">
    <property type="entry name" value="Rhomboid-like"/>
    <property type="match status" value="1"/>
</dbReference>
<evidence type="ECO:0000256" key="6">
    <source>
        <dbReference type="SAM" id="Phobius"/>
    </source>
</evidence>
<organism evidence="8 9">
    <name type="scientific">Ricinus communis</name>
    <name type="common">Castor bean</name>
    <dbReference type="NCBI Taxonomy" id="3988"/>
    <lineage>
        <taxon>Eukaryota</taxon>
        <taxon>Viridiplantae</taxon>
        <taxon>Streptophyta</taxon>
        <taxon>Embryophyta</taxon>
        <taxon>Tracheophyta</taxon>
        <taxon>Spermatophyta</taxon>
        <taxon>Magnoliopsida</taxon>
        <taxon>eudicotyledons</taxon>
        <taxon>Gunneridae</taxon>
        <taxon>Pentapetalae</taxon>
        <taxon>rosids</taxon>
        <taxon>fabids</taxon>
        <taxon>Malpighiales</taxon>
        <taxon>Euphorbiaceae</taxon>
        <taxon>Acalyphoideae</taxon>
        <taxon>Acalypheae</taxon>
        <taxon>Ricinus</taxon>
    </lineage>
</organism>
<reference evidence="9" key="1">
    <citation type="journal article" date="2010" name="Nat. Biotechnol.">
        <title>Draft genome sequence of the oilseed species Ricinus communis.</title>
        <authorList>
            <person name="Chan A.P."/>
            <person name="Crabtree J."/>
            <person name="Zhao Q."/>
            <person name="Lorenzi H."/>
            <person name="Orvis J."/>
            <person name="Puiu D."/>
            <person name="Melake-Berhan A."/>
            <person name="Jones K.M."/>
            <person name="Redman J."/>
            <person name="Chen G."/>
            <person name="Cahoon E.B."/>
            <person name="Gedil M."/>
            <person name="Stanke M."/>
            <person name="Haas B.J."/>
            <person name="Wortman J.R."/>
            <person name="Fraser-Liggett C.M."/>
            <person name="Ravel J."/>
            <person name="Rabinowicz P.D."/>
        </authorList>
    </citation>
    <scope>NUCLEOTIDE SEQUENCE [LARGE SCALE GENOMIC DNA]</scope>
    <source>
        <strain evidence="9">cv. Hale</strain>
    </source>
</reference>
<dbReference type="InterPro" id="IPR022764">
    <property type="entry name" value="Peptidase_S54_rhomboid_dom"/>
</dbReference>
<gene>
    <name evidence="8" type="ORF">RCOM_1955110</name>
</gene>
<feature type="transmembrane region" description="Helical" evidence="6">
    <location>
        <begin position="77"/>
        <end position="102"/>
    </location>
</feature>
<feature type="domain" description="Peptidase S54 rhomboid" evidence="7">
    <location>
        <begin position="1"/>
        <end position="122"/>
    </location>
</feature>
<dbReference type="InterPro" id="IPR035952">
    <property type="entry name" value="Rhomboid-like_sf"/>
</dbReference>
<feature type="transmembrane region" description="Helical" evidence="6">
    <location>
        <begin position="20"/>
        <end position="38"/>
    </location>
</feature>
<keyword evidence="4 6" id="KW-1133">Transmembrane helix</keyword>
<keyword evidence="3 6" id="KW-0812">Transmembrane</keyword>
<dbReference type="SUPFAM" id="SSF144091">
    <property type="entry name" value="Rhomboid-like"/>
    <property type="match status" value="1"/>
</dbReference>
<dbReference type="InParanoid" id="B9TJY4"/>
<evidence type="ECO:0000256" key="2">
    <source>
        <dbReference type="ARBA" id="ARBA00009045"/>
    </source>
</evidence>
<keyword evidence="9" id="KW-1185">Reference proteome</keyword>
<proteinExistence type="inferred from homology"/>
<evidence type="ECO:0000313" key="8">
    <source>
        <dbReference type="EMBL" id="EEF23829.1"/>
    </source>
</evidence>
<dbReference type="GO" id="GO:0004252">
    <property type="term" value="F:serine-type endopeptidase activity"/>
    <property type="evidence" value="ECO:0007669"/>
    <property type="project" value="InterPro"/>
</dbReference>
<keyword evidence="5 6" id="KW-0472">Membrane</keyword>
<comment type="similarity">
    <text evidence="2">Belongs to the peptidase S54 family.</text>
</comment>
<comment type="subcellular location">
    <subcellularLocation>
        <location evidence="1">Membrane</location>
        <topology evidence="1">Multi-pass membrane protein</topology>
    </subcellularLocation>
</comment>
<dbReference type="Pfam" id="PF01694">
    <property type="entry name" value="Rhomboid"/>
    <property type="match status" value="1"/>
</dbReference>
<evidence type="ECO:0000259" key="7">
    <source>
        <dbReference type="Pfam" id="PF01694"/>
    </source>
</evidence>
<evidence type="ECO:0000256" key="5">
    <source>
        <dbReference type="ARBA" id="ARBA00023136"/>
    </source>
</evidence>
<evidence type="ECO:0000256" key="4">
    <source>
        <dbReference type="ARBA" id="ARBA00022989"/>
    </source>
</evidence>
<name>B9TJY4_RICCO</name>
<dbReference type="AlphaFoldDB" id="B9TJY4"/>